<evidence type="ECO:0000313" key="6">
    <source>
        <dbReference type="Proteomes" id="UP000256690"/>
    </source>
</evidence>
<organism evidence="5 6">
    <name type="scientific">Aspergillus mulundensis</name>
    <dbReference type="NCBI Taxonomy" id="1810919"/>
    <lineage>
        <taxon>Eukaryota</taxon>
        <taxon>Fungi</taxon>
        <taxon>Dikarya</taxon>
        <taxon>Ascomycota</taxon>
        <taxon>Pezizomycotina</taxon>
        <taxon>Eurotiomycetes</taxon>
        <taxon>Eurotiomycetidae</taxon>
        <taxon>Eurotiales</taxon>
        <taxon>Aspergillaceae</taxon>
        <taxon>Aspergillus</taxon>
        <taxon>Aspergillus subgen. Nidulantes</taxon>
    </lineage>
</organism>
<protein>
    <recommendedName>
        <fullName evidence="7">Prefoldin subunit 6</fullName>
    </recommendedName>
</protein>
<evidence type="ECO:0000256" key="1">
    <source>
        <dbReference type="ARBA" id="ARBA00008045"/>
    </source>
</evidence>
<dbReference type="GO" id="GO:0006457">
    <property type="term" value="P:protein folding"/>
    <property type="evidence" value="ECO:0007669"/>
    <property type="project" value="InterPro"/>
</dbReference>
<dbReference type="GO" id="GO:0051087">
    <property type="term" value="F:protein-folding chaperone binding"/>
    <property type="evidence" value="ECO:0007669"/>
    <property type="project" value="TreeGrafter"/>
</dbReference>
<comment type="similarity">
    <text evidence="1">Belongs to the prefoldin subunit beta family.</text>
</comment>
<dbReference type="GO" id="GO:0051082">
    <property type="term" value="F:unfolded protein binding"/>
    <property type="evidence" value="ECO:0007669"/>
    <property type="project" value="InterPro"/>
</dbReference>
<dbReference type="Proteomes" id="UP000256690">
    <property type="component" value="Unassembled WGS sequence"/>
</dbReference>
<reference evidence="5 6" key="1">
    <citation type="journal article" date="2018" name="IMA Fungus">
        <title>IMA Genome-F 9: Draft genome sequence of Annulohypoxylon stygium, Aspergillus mulundensis, Berkeleyomyces basicola (syn. Thielaviopsis basicola), Ceratocystis smalleyi, two Cercospora beticola strains, Coleophoma cylindrospora, Fusarium fracticaudum, Phialophora cf. hyalina, and Morchella septimelata.</title>
        <authorList>
            <person name="Wingfield B.D."/>
            <person name="Bills G.F."/>
            <person name="Dong Y."/>
            <person name="Huang W."/>
            <person name="Nel W.J."/>
            <person name="Swalarsk-Parry B.S."/>
            <person name="Vaghefi N."/>
            <person name="Wilken P.M."/>
            <person name="An Z."/>
            <person name="de Beer Z.W."/>
            <person name="De Vos L."/>
            <person name="Chen L."/>
            <person name="Duong T.A."/>
            <person name="Gao Y."/>
            <person name="Hammerbacher A."/>
            <person name="Kikkert J.R."/>
            <person name="Li Y."/>
            <person name="Li H."/>
            <person name="Li K."/>
            <person name="Li Q."/>
            <person name="Liu X."/>
            <person name="Ma X."/>
            <person name="Naidoo K."/>
            <person name="Pethybridge S.J."/>
            <person name="Sun J."/>
            <person name="Steenkamp E.T."/>
            <person name="van der Nest M.A."/>
            <person name="van Wyk S."/>
            <person name="Wingfield M.J."/>
            <person name="Xiong C."/>
            <person name="Yue Q."/>
            <person name="Zhang X."/>
        </authorList>
    </citation>
    <scope>NUCLEOTIDE SEQUENCE [LARGE SCALE GENOMIC DNA]</scope>
    <source>
        <strain evidence="5 6">DSM 5745</strain>
    </source>
</reference>
<dbReference type="STRING" id="1810919.A0A3D8SKS9"/>
<evidence type="ECO:0008006" key="7">
    <source>
        <dbReference type="Google" id="ProtNLM"/>
    </source>
</evidence>
<dbReference type="GO" id="GO:0051131">
    <property type="term" value="P:chaperone-mediated protein complex assembly"/>
    <property type="evidence" value="ECO:0007669"/>
    <property type="project" value="TreeGrafter"/>
</dbReference>
<dbReference type="InterPro" id="IPR002777">
    <property type="entry name" value="PFD_beta-like"/>
</dbReference>
<dbReference type="RefSeq" id="XP_026606305.1">
    <property type="nucleotide sequence ID" value="XM_026745439.1"/>
</dbReference>
<evidence type="ECO:0000313" key="5">
    <source>
        <dbReference type="EMBL" id="RDW86781.1"/>
    </source>
</evidence>
<keyword evidence="3" id="KW-0175">Coiled coil</keyword>
<dbReference type="SUPFAM" id="SSF46579">
    <property type="entry name" value="Prefoldin"/>
    <property type="match status" value="1"/>
</dbReference>
<feature type="region of interest" description="Disordered" evidence="4">
    <location>
        <begin position="19"/>
        <end position="38"/>
    </location>
</feature>
<dbReference type="Pfam" id="PF01920">
    <property type="entry name" value="Prefoldin_2"/>
    <property type="match status" value="1"/>
</dbReference>
<dbReference type="GeneID" id="38113793"/>
<evidence type="ECO:0000256" key="2">
    <source>
        <dbReference type="ARBA" id="ARBA00023186"/>
    </source>
</evidence>
<accession>A0A3D8SKS9</accession>
<dbReference type="InterPro" id="IPR009053">
    <property type="entry name" value="Prefoldin"/>
</dbReference>
<dbReference type="AlphaFoldDB" id="A0A3D8SKS9"/>
<gene>
    <name evidence="5" type="ORF">DSM5745_03423</name>
</gene>
<dbReference type="OrthoDB" id="248120at2759"/>
<evidence type="ECO:0000256" key="3">
    <source>
        <dbReference type="SAM" id="Coils"/>
    </source>
</evidence>
<dbReference type="PANTHER" id="PTHR21431:SF0">
    <property type="entry name" value="PREFOLDIN SUBUNIT 6"/>
    <property type="match status" value="1"/>
</dbReference>
<comment type="caution">
    <text evidence="5">The sequence shown here is derived from an EMBL/GenBank/DDBJ whole genome shotgun (WGS) entry which is preliminary data.</text>
</comment>
<feature type="coiled-coil region" evidence="3">
    <location>
        <begin position="62"/>
        <end position="89"/>
    </location>
</feature>
<sequence length="192" mass="21577">MADPQKQMQALSDEYQALQTGASTIPLRPRGAERGCSPRYKTQQWIQGKQWLTMYLTELDGLVDARQKLESQQQENKSVQTEFNSLDDDANIFKQIGPVLLKQDKTEALMAVNGRLEFIEKEMYVSTIAHLAPTAQKLDGGLKAKLLLIVTHSQRIEGQIKENQDKSDKKRTEIVQYQSQIQQQAAAASASA</sequence>
<name>A0A3D8SKS9_9EURO</name>
<evidence type="ECO:0000256" key="4">
    <source>
        <dbReference type="SAM" id="MobiDB-lite"/>
    </source>
</evidence>
<dbReference type="EMBL" id="PVWQ01000003">
    <property type="protein sequence ID" value="RDW86781.1"/>
    <property type="molecule type" value="Genomic_DNA"/>
</dbReference>
<dbReference type="GO" id="GO:0005737">
    <property type="term" value="C:cytoplasm"/>
    <property type="evidence" value="ECO:0007669"/>
    <property type="project" value="TreeGrafter"/>
</dbReference>
<dbReference type="Gene3D" id="1.10.287.370">
    <property type="match status" value="1"/>
</dbReference>
<dbReference type="GO" id="GO:0016272">
    <property type="term" value="C:prefoldin complex"/>
    <property type="evidence" value="ECO:0007669"/>
    <property type="project" value="InterPro"/>
</dbReference>
<proteinExistence type="inferred from homology"/>
<keyword evidence="2" id="KW-0143">Chaperone</keyword>
<keyword evidence="6" id="KW-1185">Reference proteome</keyword>
<dbReference type="CDD" id="cd23161">
    <property type="entry name" value="Prefoldin_6"/>
    <property type="match status" value="1"/>
</dbReference>
<dbReference type="PANTHER" id="PTHR21431">
    <property type="entry name" value="PREFOLDIN SUBUNIT 6"/>
    <property type="match status" value="1"/>
</dbReference>